<dbReference type="InterPro" id="IPR033738">
    <property type="entry name" value="AsnB_N"/>
</dbReference>
<dbReference type="SUPFAM" id="SSF52402">
    <property type="entry name" value="Adenine nucleotide alpha hydrolases-like"/>
    <property type="match status" value="1"/>
</dbReference>
<accession>A0ABM9NES0</accession>
<dbReference type="InterPro" id="IPR014729">
    <property type="entry name" value="Rossmann-like_a/b/a_fold"/>
</dbReference>
<dbReference type="InterPro" id="IPR001962">
    <property type="entry name" value="Asn_synthase"/>
</dbReference>
<dbReference type="GO" id="GO:0004066">
    <property type="term" value="F:asparagine synthase (glutamine-hydrolyzing) activity"/>
    <property type="evidence" value="ECO:0007669"/>
    <property type="project" value="UniProtKB-EC"/>
</dbReference>
<dbReference type="Pfam" id="PF13537">
    <property type="entry name" value="GATase_7"/>
    <property type="match status" value="1"/>
</dbReference>
<dbReference type="InterPro" id="IPR006426">
    <property type="entry name" value="Asn_synth_AEB"/>
</dbReference>
<dbReference type="Pfam" id="PF00733">
    <property type="entry name" value="Asn_synthase"/>
    <property type="match status" value="1"/>
</dbReference>
<name>A0ABM9NES0_9GAMM</name>
<evidence type="ECO:0000256" key="3">
    <source>
        <dbReference type="ARBA" id="ARBA00012737"/>
    </source>
</evidence>
<evidence type="ECO:0000256" key="4">
    <source>
        <dbReference type="ARBA" id="ARBA00022741"/>
    </source>
</evidence>
<comment type="catalytic activity">
    <reaction evidence="7">
        <text>L-aspartate + L-glutamine + ATP + H2O = L-asparagine + L-glutamate + AMP + diphosphate + H(+)</text>
        <dbReference type="Rhea" id="RHEA:12228"/>
        <dbReference type="ChEBI" id="CHEBI:15377"/>
        <dbReference type="ChEBI" id="CHEBI:15378"/>
        <dbReference type="ChEBI" id="CHEBI:29985"/>
        <dbReference type="ChEBI" id="CHEBI:29991"/>
        <dbReference type="ChEBI" id="CHEBI:30616"/>
        <dbReference type="ChEBI" id="CHEBI:33019"/>
        <dbReference type="ChEBI" id="CHEBI:58048"/>
        <dbReference type="ChEBI" id="CHEBI:58359"/>
        <dbReference type="ChEBI" id="CHEBI:456215"/>
        <dbReference type="EC" id="6.3.5.4"/>
    </reaction>
</comment>
<evidence type="ECO:0000256" key="6">
    <source>
        <dbReference type="ARBA" id="ARBA00022962"/>
    </source>
</evidence>
<dbReference type="PIRSF" id="PIRSF001589">
    <property type="entry name" value="Asn_synthetase_glu-h"/>
    <property type="match status" value="1"/>
</dbReference>
<evidence type="ECO:0000256" key="7">
    <source>
        <dbReference type="ARBA" id="ARBA00048741"/>
    </source>
</evidence>
<dbReference type="PROSITE" id="PS51278">
    <property type="entry name" value="GATASE_TYPE_2"/>
    <property type="match status" value="1"/>
</dbReference>
<evidence type="ECO:0000259" key="8">
    <source>
        <dbReference type="PROSITE" id="PS51278"/>
    </source>
</evidence>
<evidence type="ECO:0000313" key="10">
    <source>
        <dbReference type="Proteomes" id="UP001497493"/>
    </source>
</evidence>
<dbReference type="Gene3D" id="3.60.20.10">
    <property type="entry name" value="Glutamine Phosphoribosylpyrophosphate, subunit 1, domain 1"/>
    <property type="match status" value="1"/>
</dbReference>
<keyword evidence="9" id="KW-0436">Ligase</keyword>
<dbReference type="EMBL" id="OZ026884">
    <property type="protein sequence ID" value="CAL1239096.1"/>
    <property type="molecule type" value="Genomic_DNA"/>
</dbReference>
<dbReference type="PANTHER" id="PTHR43284">
    <property type="entry name" value="ASPARAGINE SYNTHETASE (GLUTAMINE-HYDROLYZING)"/>
    <property type="match status" value="1"/>
</dbReference>
<organism evidence="9 10">
    <name type="scientific">Candidatus Methylocalor cossyra</name>
    <dbReference type="NCBI Taxonomy" id="3108543"/>
    <lineage>
        <taxon>Bacteria</taxon>
        <taxon>Pseudomonadati</taxon>
        <taxon>Pseudomonadota</taxon>
        <taxon>Gammaproteobacteria</taxon>
        <taxon>Methylococcales</taxon>
        <taxon>Methylococcaceae</taxon>
        <taxon>Candidatus Methylocalor</taxon>
    </lineage>
</organism>
<evidence type="ECO:0000256" key="2">
    <source>
        <dbReference type="ARBA" id="ARBA00005752"/>
    </source>
</evidence>
<sequence>MCGIAGFLDRSESTPAETLAELAGRMAATLSHRGPDDHGVWTDPLSYVALGHRRLAILDLSAAGHQPMVSRSGRYVVAFNGEIYNHWDIRRELEAGVAAPQHPLFDPPYRGTALPVPSETPGWRGHSDTETLLAAVEAFGVGEALKKFVGMFAFALWDRHDKVLYLARDRLGEKPLYYGWQGEMLLFGSELKALKSHPSFCAEIDRQALILLLRHNYIPGPFTIYQGIRKLPPGTFVAFGPHRRDSHPVSYWTARDAALHGQLQPFTGTEQEAVEQLESLLRQAVTGQMVADVPLGAFLSGGFDSTTVVALMQAQAAQPVKTFTIGFHEQGYDEAGHARAVAEHLGTEHTELYLTAEEAMAVIPRLPALYDEPFADSSQIPTFLVSQLARRHVTVSLSGDGGDELFGGYNRYFWATRLWQRIGSLPHGIRAAVAGLLTIVPPRRWDGLFRTLGFLLPAALRYACPGDKLHKLASLLGAHSPEDIYFNLISHWKEPARVVHGAEEPTTVLSDPLQWPELRDFQHRMMFLDMVSYLPDDILVKVDRAAMGVSLETRVPLLDHRVVEFAWRLPLALKVRDGRGKWVLRQVLYRHVPRELMERPKMGFGVPIDVWLRGPLRDWAEALIERSRLKREGYFDPTPVQDRWQQHLSGRRNWSYYLWTVLMFQAWLEAQ</sequence>
<protein>
    <recommendedName>
        <fullName evidence="3">asparagine synthase (glutamine-hydrolyzing)</fullName>
        <ecNumber evidence="3">6.3.5.4</ecNumber>
    </recommendedName>
</protein>
<feature type="domain" description="Glutamine amidotransferase type-2" evidence="8">
    <location>
        <begin position="2"/>
        <end position="242"/>
    </location>
</feature>
<keyword evidence="4" id="KW-0547">Nucleotide-binding</keyword>
<comment type="pathway">
    <text evidence="1">Amino-acid biosynthesis; L-asparagine biosynthesis; L-asparagine from L-aspartate (L-Gln route): step 1/1.</text>
</comment>
<dbReference type="Gene3D" id="3.40.50.620">
    <property type="entry name" value="HUPs"/>
    <property type="match status" value="1"/>
</dbReference>
<dbReference type="PANTHER" id="PTHR43284:SF1">
    <property type="entry name" value="ASPARAGINE SYNTHETASE"/>
    <property type="match status" value="1"/>
</dbReference>
<dbReference type="EC" id="6.3.5.4" evidence="3"/>
<keyword evidence="10" id="KW-1185">Reference proteome</keyword>
<comment type="similarity">
    <text evidence="2">Belongs to the asparagine synthetase family.</text>
</comment>
<evidence type="ECO:0000256" key="5">
    <source>
        <dbReference type="ARBA" id="ARBA00022840"/>
    </source>
</evidence>
<evidence type="ECO:0000256" key="1">
    <source>
        <dbReference type="ARBA" id="ARBA00005187"/>
    </source>
</evidence>
<dbReference type="InterPro" id="IPR051786">
    <property type="entry name" value="ASN_synthetase/amidase"/>
</dbReference>
<dbReference type="SUPFAM" id="SSF56235">
    <property type="entry name" value="N-terminal nucleophile aminohydrolases (Ntn hydrolases)"/>
    <property type="match status" value="1"/>
</dbReference>
<keyword evidence="5" id="KW-0067">ATP-binding</keyword>
<dbReference type="Proteomes" id="UP001497493">
    <property type="component" value="Chromosome"/>
</dbReference>
<keyword evidence="6" id="KW-0315">Glutamine amidotransferase</keyword>
<reference evidence="9 10" key="1">
    <citation type="submission" date="2024-04" db="EMBL/GenBank/DDBJ databases">
        <authorList>
            <person name="Cremers G."/>
        </authorList>
    </citation>
    <scope>NUCLEOTIDE SEQUENCE [LARGE SCALE GENOMIC DNA]</scope>
    <source>
        <strain evidence="9">MeCH1-AG</strain>
    </source>
</reference>
<dbReference type="InterPro" id="IPR017932">
    <property type="entry name" value="GATase_2_dom"/>
</dbReference>
<dbReference type="NCBIfam" id="TIGR01536">
    <property type="entry name" value="asn_synth_AEB"/>
    <property type="match status" value="1"/>
</dbReference>
<gene>
    <name evidence="9" type="ORF">MECH1_V1_0320</name>
</gene>
<evidence type="ECO:0000313" key="9">
    <source>
        <dbReference type="EMBL" id="CAL1239096.1"/>
    </source>
</evidence>
<dbReference type="CDD" id="cd01991">
    <property type="entry name" value="Asn_synthase_B_C"/>
    <property type="match status" value="1"/>
</dbReference>
<proteinExistence type="inferred from homology"/>
<dbReference type="RefSeq" id="WP_348758686.1">
    <property type="nucleotide sequence ID" value="NZ_OZ026884.1"/>
</dbReference>
<dbReference type="CDD" id="cd00712">
    <property type="entry name" value="AsnB"/>
    <property type="match status" value="1"/>
</dbReference>
<dbReference type="Pfam" id="PF13522">
    <property type="entry name" value="GATase_6"/>
    <property type="match status" value="1"/>
</dbReference>
<dbReference type="InterPro" id="IPR029055">
    <property type="entry name" value="Ntn_hydrolases_N"/>
</dbReference>